<sequence length="877" mass="98584">MSSYKRATLEEEEGSDTPAEAAASPDRVEVGFRKGGVDILGRWTQLEVLLSVMLLAALLALFACLVVLGLGFSSDSGRGLCLSEACVTVASQIVEAMDRSADPCQDFYQFACGGWMRKNPLPDGRSRWSTFNSIWEQNQALLKHLLENGTFNGTSEAERKTQSYYLSCLNTQRIEELGSQPLIDLIAKIGGWNMTGPWDKDNFMEVLKMVSGPYRAQPFFSVGVSTDPKNSNSNVIQVDQSGLFLPSRDYYLNKTANEKVRLPAGPGSVARYGLPVVRWSPVTRLMTRSACALQVLAAYLDYMVELGTLLGGEKSATQLQMQQILEFETALANITVPQDQRRDEEKIYHKVTIAELQLLAPAVDWLDFLTFSLAPLDLNDTEPVVLYAREYLQQVSELINKTDRRYLLPVLEGSGPLTQTTHFHSTAPEHLLNNYMMWTLVQKGVATLDQRFENAQDKLLESLYGTKKSCTPRWQTCIGNTDDTLGFALGALFVKATFDKQSKEIVSPCVYLMSWLVQEVPPGQLQLSSHQAEEMINEIRSAFKYSLDRLSWMDDETRQAAKDKVVDGVSGLPTTFRHVEPPDELSSWRHDVLKVLVVFLSWQADAIYDMIGFPEFILDPKELDDVYDGYEVSDDGFFQNMLNFYNFSARVMADQLRKTPNKDQWSMTPPTVNAYYMPTKNGIVFPAGILQAPFYAHDHPKALNFGGIGVVMGHELTHAFDDQGREYDKEGNLRPWWQNSSVEAFRQRTECMVEQYNHYTVNGEPINGKQTLGENIADNGGLKAAYHAYQSWIQKNGEEKRLPAVNLTNDQLFFLGFAQVWCSVRTPESAHEGLVTDPHSPPKYRVIGTLANSPDFSRHFNCPKGTPMNTGKPCEVW</sequence>
<reference evidence="22 23" key="1">
    <citation type="journal article" date="2018" name="G3 (Bethesda)">
        <title>A High-Quality Reference Genome for the Invasive Mosquitofish Gambusia affinis Using a Chicago Library.</title>
        <authorList>
            <person name="Hoffberg S.L."/>
            <person name="Troendle N.J."/>
            <person name="Glenn T.C."/>
            <person name="Mahmud O."/>
            <person name="Louha S."/>
            <person name="Chalopin D."/>
            <person name="Bennetzen J.L."/>
            <person name="Mauricio R."/>
        </authorList>
    </citation>
    <scope>NUCLEOTIDE SEQUENCE [LARGE SCALE GENOMIC DNA]</scope>
    <source>
        <strain evidence="22">NE01/NJP1002.9</strain>
        <tissue evidence="22">Muscle</tissue>
    </source>
</reference>
<evidence type="ECO:0000256" key="5">
    <source>
        <dbReference type="ARBA" id="ARBA00012316"/>
    </source>
</evidence>
<evidence type="ECO:0000256" key="18">
    <source>
        <dbReference type="SAM" id="MobiDB-lite"/>
    </source>
</evidence>
<dbReference type="InterPro" id="IPR042089">
    <property type="entry name" value="Peptidase_M13_dom_2"/>
</dbReference>
<dbReference type="PANTHER" id="PTHR11733">
    <property type="entry name" value="ZINC METALLOPROTEASE FAMILY M13 NEPRILYSIN-RELATED"/>
    <property type="match status" value="1"/>
</dbReference>
<evidence type="ECO:0000256" key="19">
    <source>
        <dbReference type="SAM" id="Phobius"/>
    </source>
</evidence>
<evidence type="ECO:0000256" key="7">
    <source>
        <dbReference type="ARBA" id="ARBA00022692"/>
    </source>
</evidence>
<feature type="domain" description="Peptidase M13 C-terminal" evidence="20">
    <location>
        <begin position="673"/>
        <end position="876"/>
    </location>
</feature>
<comment type="cofactor">
    <cofactor evidence="2">
        <name>Zn(2+)</name>
        <dbReference type="ChEBI" id="CHEBI:29105"/>
    </cofactor>
</comment>
<keyword evidence="7 19" id="KW-0812">Transmembrane</keyword>
<evidence type="ECO:0000259" key="21">
    <source>
        <dbReference type="Pfam" id="PF05649"/>
    </source>
</evidence>
<evidence type="ECO:0000259" key="20">
    <source>
        <dbReference type="Pfam" id="PF01431"/>
    </source>
</evidence>
<dbReference type="SUPFAM" id="SSF55486">
    <property type="entry name" value="Metalloproteases ('zincins'), catalytic domain"/>
    <property type="match status" value="1"/>
</dbReference>
<accession>A0A315V7K1</accession>
<dbReference type="GO" id="GO:0005886">
    <property type="term" value="C:plasma membrane"/>
    <property type="evidence" value="ECO:0007669"/>
    <property type="project" value="TreeGrafter"/>
</dbReference>
<evidence type="ECO:0000256" key="12">
    <source>
        <dbReference type="ARBA" id="ARBA00023034"/>
    </source>
</evidence>
<name>A0A315V7K1_GAMAF</name>
<keyword evidence="12" id="KW-0333">Golgi apparatus</keyword>
<feature type="region of interest" description="Disordered" evidence="18">
    <location>
        <begin position="1"/>
        <end position="24"/>
    </location>
</feature>
<evidence type="ECO:0000256" key="8">
    <source>
        <dbReference type="ARBA" id="ARBA00022723"/>
    </source>
</evidence>
<evidence type="ECO:0000256" key="2">
    <source>
        <dbReference type="ARBA" id="ARBA00001947"/>
    </source>
</evidence>
<dbReference type="Gene3D" id="3.40.390.10">
    <property type="entry name" value="Collagenase (Catalytic Domain)"/>
    <property type="match status" value="1"/>
</dbReference>
<evidence type="ECO:0000313" key="23">
    <source>
        <dbReference type="Proteomes" id="UP000250572"/>
    </source>
</evidence>
<keyword evidence="17" id="KW-0968">Cytoplasmic vesicle</keyword>
<evidence type="ECO:0000256" key="13">
    <source>
        <dbReference type="ARBA" id="ARBA00023049"/>
    </source>
</evidence>
<evidence type="ECO:0000256" key="11">
    <source>
        <dbReference type="ARBA" id="ARBA00022989"/>
    </source>
</evidence>
<keyword evidence="14 19" id="KW-0472">Membrane</keyword>
<dbReference type="GO" id="GO:0016485">
    <property type="term" value="P:protein processing"/>
    <property type="evidence" value="ECO:0007669"/>
    <property type="project" value="TreeGrafter"/>
</dbReference>
<organism evidence="22 23">
    <name type="scientific">Gambusia affinis</name>
    <name type="common">Western mosquitofish</name>
    <name type="synonym">Heterandria affinis</name>
    <dbReference type="NCBI Taxonomy" id="33528"/>
    <lineage>
        <taxon>Eukaryota</taxon>
        <taxon>Metazoa</taxon>
        <taxon>Chordata</taxon>
        <taxon>Craniata</taxon>
        <taxon>Vertebrata</taxon>
        <taxon>Euteleostomi</taxon>
        <taxon>Actinopterygii</taxon>
        <taxon>Neopterygii</taxon>
        <taxon>Teleostei</taxon>
        <taxon>Neoteleostei</taxon>
        <taxon>Acanthomorphata</taxon>
        <taxon>Ovalentaria</taxon>
        <taxon>Atherinomorphae</taxon>
        <taxon>Cyprinodontiformes</taxon>
        <taxon>Poeciliidae</taxon>
        <taxon>Poeciliinae</taxon>
        <taxon>Gambusia</taxon>
    </lineage>
</organism>
<dbReference type="InterPro" id="IPR008753">
    <property type="entry name" value="Peptidase_M13_N"/>
</dbReference>
<evidence type="ECO:0000313" key="22">
    <source>
        <dbReference type="EMBL" id="PWA19343.1"/>
    </source>
</evidence>
<dbReference type="PRINTS" id="PR00786">
    <property type="entry name" value="NEPRILYSIN"/>
</dbReference>
<evidence type="ECO:0000256" key="4">
    <source>
        <dbReference type="ARBA" id="ARBA00004250"/>
    </source>
</evidence>
<feature type="domain" description="Peptidase M13 N-terminal" evidence="21">
    <location>
        <begin position="103"/>
        <end position="565"/>
    </location>
</feature>
<evidence type="ECO:0000256" key="3">
    <source>
        <dbReference type="ARBA" id="ARBA00004194"/>
    </source>
</evidence>
<protein>
    <recommendedName>
        <fullName evidence="5">endothelin-converting enzyme 1</fullName>
        <ecNumber evidence="5">3.4.24.71</ecNumber>
    </recommendedName>
</protein>
<evidence type="ECO:0000256" key="6">
    <source>
        <dbReference type="ARBA" id="ARBA00022670"/>
    </source>
</evidence>
<gene>
    <name evidence="22" type="ORF">CCH79_00018341</name>
</gene>
<feature type="transmembrane region" description="Helical" evidence="19">
    <location>
        <begin position="48"/>
        <end position="72"/>
    </location>
</feature>
<keyword evidence="8" id="KW-0479">Metal-binding</keyword>
<dbReference type="AlphaFoldDB" id="A0A315V7K1"/>
<evidence type="ECO:0000256" key="16">
    <source>
        <dbReference type="ARBA" id="ARBA00023180"/>
    </source>
</evidence>
<keyword evidence="15" id="KW-1015">Disulfide bond</keyword>
<evidence type="ECO:0000256" key="15">
    <source>
        <dbReference type="ARBA" id="ARBA00023157"/>
    </source>
</evidence>
<dbReference type="Gene3D" id="1.10.1380.10">
    <property type="entry name" value="Neutral endopeptidase , domain2"/>
    <property type="match status" value="1"/>
</dbReference>
<evidence type="ECO:0000256" key="17">
    <source>
        <dbReference type="ARBA" id="ARBA00023329"/>
    </source>
</evidence>
<comment type="catalytic activity">
    <reaction evidence="1">
        <text>Hydrolysis of the 21-Trp-|-Val-22 bond in big endothelin to form endothelin 1.</text>
        <dbReference type="EC" id="3.4.24.71"/>
    </reaction>
</comment>
<dbReference type="PANTHER" id="PTHR11733:SF127">
    <property type="entry name" value="EEF1AKMT4-ECE2 READTHROUGH TRANSCRIPT PROTEIN-RELATED"/>
    <property type="match status" value="1"/>
</dbReference>
<keyword evidence="13" id="KW-0482">Metalloprotease</keyword>
<dbReference type="FunFam" id="3.40.390.10:FF:000076">
    <property type="entry name" value="membrane metallo-endopeptidase-like 1"/>
    <property type="match status" value="1"/>
</dbReference>
<dbReference type="Pfam" id="PF01431">
    <property type="entry name" value="Peptidase_M13"/>
    <property type="match status" value="1"/>
</dbReference>
<dbReference type="InterPro" id="IPR000718">
    <property type="entry name" value="Peptidase_M13"/>
</dbReference>
<comment type="subcellular location">
    <subcellularLocation>
        <location evidence="4">Cytoplasmic vesicle</location>
        <location evidence="4">Secretory vesicle membrane</location>
    </subcellularLocation>
    <subcellularLocation>
        <location evidence="3">Golgi apparatus membrane</location>
        <topology evidence="3">Single-pass membrane protein</topology>
    </subcellularLocation>
</comment>
<proteinExistence type="predicted"/>
<dbReference type="GO" id="GO:0030658">
    <property type="term" value="C:transport vesicle membrane"/>
    <property type="evidence" value="ECO:0007669"/>
    <property type="project" value="UniProtKB-SubCell"/>
</dbReference>
<dbReference type="GO" id="GO:0004222">
    <property type="term" value="F:metalloendopeptidase activity"/>
    <property type="evidence" value="ECO:0007669"/>
    <property type="project" value="UniProtKB-EC"/>
</dbReference>
<evidence type="ECO:0000256" key="1">
    <source>
        <dbReference type="ARBA" id="ARBA00001742"/>
    </source>
</evidence>
<keyword evidence="6" id="KW-0645">Protease</keyword>
<keyword evidence="16" id="KW-0325">Glycoprotein</keyword>
<dbReference type="InterPro" id="IPR024079">
    <property type="entry name" value="MetalloPept_cat_dom_sf"/>
</dbReference>
<keyword evidence="9" id="KW-0378">Hydrolase</keyword>
<dbReference type="CDD" id="cd08662">
    <property type="entry name" value="M13"/>
    <property type="match status" value="1"/>
</dbReference>
<dbReference type="GO" id="GO:0000139">
    <property type="term" value="C:Golgi membrane"/>
    <property type="evidence" value="ECO:0007669"/>
    <property type="project" value="UniProtKB-SubCell"/>
</dbReference>
<dbReference type="EMBL" id="NHOQ01002149">
    <property type="protein sequence ID" value="PWA19343.1"/>
    <property type="molecule type" value="Genomic_DNA"/>
</dbReference>
<dbReference type="PROSITE" id="PS51885">
    <property type="entry name" value="NEPRILYSIN"/>
    <property type="match status" value="1"/>
</dbReference>
<keyword evidence="11 19" id="KW-1133">Transmembrane helix</keyword>
<evidence type="ECO:0000256" key="10">
    <source>
        <dbReference type="ARBA" id="ARBA00022833"/>
    </source>
</evidence>
<comment type="caution">
    <text evidence="22">The sequence shown here is derived from an EMBL/GenBank/DDBJ whole genome shotgun (WGS) entry which is preliminary data.</text>
</comment>
<dbReference type="InterPro" id="IPR018497">
    <property type="entry name" value="Peptidase_M13_C"/>
</dbReference>
<keyword evidence="10" id="KW-0862">Zinc</keyword>
<evidence type="ECO:0000256" key="14">
    <source>
        <dbReference type="ARBA" id="ARBA00023136"/>
    </source>
</evidence>
<keyword evidence="23" id="KW-1185">Reference proteome</keyword>
<dbReference type="Pfam" id="PF05649">
    <property type="entry name" value="Peptidase_M13_N"/>
    <property type="match status" value="1"/>
</dbReference>
<dbReference type="GO" id="GO:0046872">
    <property type="term" value="F:metal ion binding"/>
    <property type="evidence" value="ECO:0007669"/>
    <property type="project" value="UniProtKB-KW"/>
</dbReference>
<evidence type="ECO:0000256" key="9">
    <source>
        <dbReference type="ARBA" id="ARBA00022801"/>
    </source>
</evidence>
<dbReference type="EC" id="3.4.24.71" evidence="5"/>
<dbReference type="Proteomes" id="UP000250572">
    <property type="component" value="Unassembled WGS sequence"/>
</dbReference>
<dbReference type="STRING" id="33528.ENSGAFP00000027492"/>